<reference evidence="1" key="2">
    <citation type="submission" date="2023-06" db="EMBL/GenBank/DDBJ databases">
        <authorList>
            <person name="Lucena T."/>
            <person name="Sun Q."/>
        </authorList>
    </citation>
    <scope>NUCLEOTIDE SEQUENCE</scope>
    <source>
        <strain evidence="1">CECT 8869</strain>
    </source>
</reference>
<evidence type="ECO:0000313" key="1">
    <source>
        <dbReference type="EMBL" id="MDO1514577.1"/>
    </source>
</evidence>
<gene>
    <name evidence="1" type="ORF">Q2T41_18130</name>
</gene>
<accession>A0ABT8RW85</accession>
<dbReference type="Proteomes" id="UP001168579">
    <property type="component" value="Unassembled WGS sequence"/>
</dbReference>
<organism evidence="1 2">
    <name type="scientific">Maribacter confluentis</name>
    <dbReference type="NCBI Taxonomy" id="1656093"/>
    <lineage>
        <taxon>Bacteria</taxon>
        <taxon>Pseudomonadati</taxon>
        <taxon>Bacteroidota</taxon>
        <taxon>Flavobacteriia</taxon>
        <taxon>Flavobacteriales</taxon>
        <taxon>Flavobacteriaceae</taxon>
        <taxon>Maribacter</taxon>
    </lineage>
</organism>
<dbReference type="EMBL" id="JAUKUC010000001">
    <property type="protein sequence ID" value="MDO1514577.1"/>
    <property type="molecule type" value="Genomic_DNA"/>
</dbReference>
<keyword evidence="2" id="KW-1185">Reference proteome</keyword>
<comment type="caution">
    <text evidence="1">The sequence shown here is derived from an EMBL/GenBank/DDBJ whole genome shotgun (WGS) entry which is preliminary data.</text>
</comment>
<evidence type="ECO:0000313" key="2">
    <source>
        <dbReference type="Proteomes" id="UP001168579"/>
    </source>
</evidence>
<dbReference type="RefSeq" id="WP_304437233.1">
    <property type="nucleotide sequence ID" value="NZ_JAUKUC010000001.1"/>
</dbReference>
<proteinExistence type="predicted"/>
<sequence>MKILADFQFGVYLQSYVLNHATTHSRDRYLQLLKNNLMNMKEIFQFFSVVIIFSTVLTAQNLEPEMVYPDTLRSNNDSVYINSPKWDKELRLGISKADTINWGTYGYKEVYFEIWTDLDTIKIPHVNYPFEQLIKIPLVSSKDTTLCILRFQSITSNFDDNYVLKNQGKASFEIPEVYELANIILYLSECSKKTNNHPENTTYIKNLENHFGAFKNHKLIQILNKKCSNSDFWNTYYGFRENSLAFKFVEENLTYDTPYKHVYWDNSGIMGGQFRNMLYLIQDFAQQSNFREFYNQNIDFYNSLKERESKLLPINQMWDWIEKEFPQRMDSYKIIFSPLIDGSHSTQKFQKGFFKDPEFQESVMFINSTESIDSNLEYSEELKEGLMSGIVFTEIDHNYVNPTSDQHIQQIKSIFHNKDFWATKDAQKNYSSEYAIFNEYMTHSVFCVYITEHYPEKLANEIIDKRITLMERRGYPKFKVFNKKIITLMKDNPRTIFQSYDDILNAMKSII</sequence>
<name>A0ABT8RW85_9FLAO</name>
<reference evidence="1" key="1">
    <citation type="journal article" date="2014" name="Int. J. Syst. Evol. Microbiol.">
        <title>Complete genome of a new Firmicutes species belonging to the dominant human colonic microbiota ('Ruminococcus bicirculans') reveals two chromosomes and a selective capacity to utilize plant glucans.</title>
        <authorList>
            <consortium name="NISC Comparative Sequencing Program"/>
            <person name="Wegmann U."/>
            <person name="Louis P."/>
            <person name="Goesmann A."/>
            <person name="Henrissat B."/>
            <person name="Duncan S.H."/>
            <person name="Flint H.J."/>
        </authorList>
    </citation>
    <scope>NUCLEOTIDE SEQUENCE</scope>
    <source>
        <strain evidence="1">CECT 8869</strain>
    </source>
</reference>
<protein>
    <submittedName>
        <fullName evidence="1">DUF4932 domain-containing protein</fullName>
    </submittedName>
</protein>